<evidence type="ECO:0000313" key="14">
    <source>
        <dbReference type="Proteomes" id="UP000030746"/>
    </source>
</evidence>
<gene>
    <name evidence="13" type="ORF">LOTGIDRAFT_232875</name>
</gene>
<evidence type="ECO:0000256" key="4">
    <source>
        <dbReference type="ARBA" id="ARBA00022490"/>
    </source>
</evidence>
<evidence type="ECO:0000259" key="11">
    <source>
        <dbReference type="PROSITE" id="PS51048"/>
    </source>
</evidence>
<feature type="compositionally biased region" description="Polar residues" evidence="10">
    <location>
        <begin position="56"/>
        <end position="66"/>
    </location>
</feature>
<dbReference type="PANTHER" id="PTHR13164">
    <property type="entry name" value="CALICYLIN BINDING PROTEIN"/>
    <property type="match status" value="1"/>
</dbReference>
<sequence length="231" mass="26315">MASLVVDELKKDLTELEQFNSQATRQRVKNLLTVEIRKVESEISKQQEMVDKAPQPASSSASGDNKSTGVVIKEKITKYGWDESDKFMKLYVTSNNVHNLDKEKIRSEFTNCSVQLNIDGLNNKNYELYHSHLCEEIDPSASYHKVKTDMVLLMLKKKEVGKIWSHVTAVEKKKVEKSKETPDLDKEDPNASMMKLLQKMYEEGDDEMKRTIAKSMSDSRGKQGAGMDFGQ</sequence>
<dbReference type="AlphaFoldDB" id="V3ZMX2"/>
<keyword evidence="6" id="KW-0833">Ubl conjugation pathway</keyword>
<protein>
    <recommendedName>
        <fullName evidence="3">Calcyclin-binding protein</fullName>
    </recommendedName>
</protein>
<dbReference type="EMBL" id="KB202014">
    <property type="protein sequence ID" value="ESO92728.1"/>
    <property type="molecule type" value="Genomic_DNA"/>
</dbReference>
<dbReference type="InterPro" id="IPR007699">
    <property type="entry name" value="SGS_dom"/>
</dbReference>
<keyword evidence="8" id="KW-0539">Nucleus</keyword>
<evidence type="ECO:0000256" key="1">
    <source>
        <dbReference type="ARBA" id="ARBA00004123"/>
    </source>
</evidence>
<comment type="function">
    <text evidence="9">May be involved in calcium-dependent ubiquitination and subsequent proteasomal degradation of target proteins. Probably serves as a molecular bridge in ubiquitin E3 complexes. Participates in the ubiquitin-mediated degradation of beta-catenin (CTNNB1).</text>
</comment>
<dbReference type="Pfam" id="PF05002">
    <property type="entry name" value="SGS"/>
    <property type="match status" value="1"/>
</dbReference>
<evidence type="ECO:0000256" key="9">
    <source>
        <dbReference type="ARBA" id="ARBA00025145"/>
    </source>
</evidence>
<dbReference type="PROSITE" id="PS51203">
    <property type="entry name" value="CS"/>
    <property type="match status" value="1"/>
</dbReference>
<dbReference type="SUPFAM" id="SSF49764">
    <property type="entry name" value="HSP20-like chaperones"/>
    <property type="match status" value="1"/>
</dbReference>
<dbReference type="Pfam" id="PF09032">
    <property type="entry name" value="Siah-Interact_N"/>
    <property type="match status" value="1"/>
</dbReference>
<evidence type="ECO:0000259" key="12">
    <source>
        <dbReference type="PROSITE" id="PS51203"/>
    </source>
</evidence>
<dbReference type="InterPro" id="IPR007052">
    <property type="entry name" value="CS_dom"/>
</dbReference>
<keyword evidence="7" id="KW-0007">Acetylation</keyword>
<dbReference type="InterPro" id="IPR015120">
    <property type="entry name" value="Siah-Interact_N"/>
</dbReference>
<dbReference type="Proteomes" id="UP000030746">
    <property type="component" value="Unassembled WGS sequence"/>
</dbReference>
<dbReference type="Gene3D" id="2.60.40.790">
    <property type="match status" value="1"/>
</dbReference>
<dbReference type="GO" id="GO:0044548">
    <property type="term" value="F:S100 protein binding"/>
    <property type="evidence" value="ECO:0007669"/>
    <property type="project" value="InterPro"/>
</dbReference>
<dbReference type="PANTHER" id="PTHR13164:SF3">
    <property type="entry name" value="CALCYCLIN-BINDING PROTEIN"/>
    <property type="match status" value="1"/>
</dbReference>
<dbReference type="GO" id="GO:0007507">
    <property type="term" value="P:heart development"/>
    <property type="evidence" value="ECO:0007669"/>
    <property type="project" value="TreeGrafter"/>
</dbReference>
<name>V3ZMX2_LOTGI</name>
<feature type="region of interest" description="Disordered" evidence="10">
    <location>
        <begin position="44"/>
        <end position="66"/>
    </location>
</feature>
<dbReference type="Pfam" id="PF04969">
    <property type="entry name" value="CS"/>
    <property type="match status" value="1"/>
</dbReference>
<dbReference type="InterPro" id="IPR008978">
    <property type="entry name" value="HSP20-like_chaperone"/>
</dbReference>
<dbReference type="Gene3D" id="4.10.860.10">
    <property type="entry name" value="UVR domain"/>
    <property type="match status" value="1"/>
</dbReference>
<dbReference type="CTD" id="20249073"/>
<dbReference type="GeneID" id="20249073"/>
<keyword evidence="5" id="KW-0597">Phosphoprotein</keyword>
<evidence type="ECO:0000256" key="3">
    <source>
        <dbReference type="ARBA" id="ARBA00015702"/>
    </source>
</evidence>
<accession>V3ZMX2</accession>
<dbReference type="FunFam" id="2.60.40.790:FF:000040">
    <property type="entry name" value="Calcyclin binding protein"/>
    <property type="match status" value="1"/>
</dbReference>
<dbReference type="OMA" id="YGWDQSA"/>
<dbReference type="PROSITE" id="PS51048">
    <property type="entry name" value="SGS"/>
    <property type="match status" value="1"/>
</dbReference>
<evidence type="ECO:0000256" key="8">
    <source>
        <dbReference type="ARBA" id="ARBA00023242"/>
    </source>
</evidence>
<feature type="domain" description="SGS" evidence="11">
    <location>
        <begin position="152"/>
        <end position="231"/>
    </location>
</feature>
<keyword evidence="14" id="KW-1185">Reference proteome</keyword>
<dbReference type="KEGG" id="lgi:LOTGIDRAFT_232875"/>
<dbReference type="InterPro" id="IPR052289">
    <property type="entry name" value="Calcyclin-binding_UBL-bridge"/>
</dbReference>
<dbReference type="RefSeq" id="XP_009056418.1">
    <property type="nucleotide sequence ID" value="XM_009058170.1"/>
</dbReference>
<dbReference type="GO" id="GO:0031625">
    <property type="term" value="F:ubiquitin protein ligase binding"/>
    <property type="evidence" value="ECO:0007669"/>
    <property type="project" value="InterPro"/>
</dbReference>
<evidence type="ECO:0000256" key="10">
    <source>
        <dbReference type="SAM" id="MobiDB-lite"/>
    </source>
</evidence>
<evidence type="ECO:0000256" key="6">
    <source>
        <dbReference type="ARBA" id="ARBA00022786"/>
    </source>
</evidence>
<comment type="subcellular location">
    <subcellularLocation>
        <location evidence="2">Cytoplasm</location>
    </subcellularLocation>
    <subcellularLocation>
        <location evidence="1">Nucleus</location>
    </subcellularLocation>
</comment>
<dbReference type="CDD" id="cd06468">
    <property type="entry name" value="p23_CacyBP"/>
    <property type="match status" value="1"/>
</dbReference>
<dbReference type="GO" id="GO:0015631">
    <property type="term" value="F:tubulin binding"/>
    <property type="evidence" value="ECO:0007669"/>
    <property type="project" value="InterPro"/>
</dbReference>
<dbReference type="HOGENOM" id="CLU_081441_2_0_1"/>
<proteinExistence type="predicted"/>
<evidence type="ECO:0000256" key="7">
    <source>
        <dbReference type="ARBA" id="ARBA00022990"/>
    </source>
</evidence>
<dbReference type="OrthoDB" id="164025at2759"/>
<dbReference type="GO" id="GO:0005737">
    <property type="term" value="C:cytoplasm"/>
    <property type="evidence" value="ECO:0007669"/>
    <property type="project" value="UniProtKB-SubCell"/>
</dbReference>
<dbReference type="GO" id="GO:0005634">
    <property type="term" value="C:nucleus"/>
    <property type="evidence" value="ECO:0007669"/>
    <property type="project" value="UniProtKB-SubCell"/>
</dbReference>
<organism evidence="13 14">
    <name type="scientific">Lottia gigantea</name>
    <name type="common">Giant owl limpet</name>
    <dbReference type="NCBI Taxonomy" id="225164"/>
    <lineage>
        <taxon>Eukaryota</taxon>
        <taxon>Metazoa</taxon>
        <taxon>Spiralia</taxon>
        <taxon>Lophotrochozoa</taxon>
        <taxon>Mollusca</taxon>
        <taxon>Gastropoda</taxon>
        <taxon>Patellogastropoda</taxon>
        <taxon>Lottioidea</taxon>
        <taxon>Lottiidae</taxon>
        <taxon>Lottia</taxon>
    </lineage>
</organism>
<evidence type="ECO:0000256" key="5">
    <source>
        <dbReference type="ARBA" id="ARBA00022553"/>
    </source>
</evidence>
<evidence type="ECO:0000313" key="13">
    <source>
        <dbReference type="EMBL" id="ESO92728.1"/>
    </source>
</evidence>
<reference evidence="13 14" key="1">
    <citation type="journal article" date="2013" name="Nature">
        <title>Insights into bilaterian evolution from three spiralian genomes.</title>
        <authorList>
            <person name="Simakov O."/>
            <person name="Marletaz F."/>
            <person name="Cho S.J."/>
            <person name="Edsinger-Gonzales E."/>
            <person name="Havlak P."/>
            <person name="Hellsten U."/>
            <person name="Kuo D.H."/>
            <person name="Larsson T."/>
            <person name="Lv J."/>
            <person name="Arendt D."/>
            <person name="Savage R."/>
            <person name="Osoegawa K."/>
            <person name="de Jong P."/>
            <person name="Grimwood J."/>
            <person name="Chapman J.A."/>
            <person name="Shapiro H."/>
            <person name="Aerts A."/>
            <person name="Otillar R.P."/>
            <person name="Terry A.Y."/>
            <person name="Boore J.L."/>
            <person name="Grigoriev I.V."/>
            <person name="Lindberg D.R."/>
            <person name="Seaver E.C."/>
            <person name="Weisblat D.A."/>
            <person name="Putnam N.H."/>
            <person name="Rokhsar D.S."/>
        </authorList>
    </citation>
    <scope>NUCLEOTIDE SEQUENCE [LARGE SCALE GENOMIC DNA]</scope>
</reference>
<dbReference type="InterPro" id="IPR037201">
    <property type="entry name" value="CacyBP_N"/>
</dbReference>
<dbReference type="SUPFAM" id="SSF140106">
    <property type="entry name" value="Calcyclin-binding protein-like"/>
    <property type="match status" value="1"/>
</dbReference>
<feature type="domain" description="CS" evidence="12">
    <location>
        <begin position="74"/>
        <end position="168"/>
    </location>
</feature>
<keyword evidence="4" id="KW-0963">Cytoplasm</keyword>
<dbReference type="InterPro" id="IPR037893">
    <property type="entry name" value="CS_CacyBP"/>
</dbReference>
<dbReference type="STRING" id="225164.V3ZMX2"/>
<evidence type="ECO:0000256" key="2">
    <source>
        <dbReference type="ARBA" id="ARBA00004496"/>
    </source>
</evidence>
<feature type="region of interest" description="Disordered" evidence="10">
    <location>
        <begin position="211"/>
        <end position="231"/>
    </location>
</feature>